<dbReference type="AlphaFoldDB" id="A0A1H9P1E6"/>
<keyword evidence="4 6" id="KW-1133">Transmembrane helix</keyword>
<dbReference type="GO" id="GO:0004659">
    <property type="term" value="F:prenyltransferase activity"/>
    <property type="evidence" value="ECO:0007669"/>
    <property type="project" value="InterPro"/>
</dbReference>
<reference evidence="8" key="1">
    <citation type="submission" date="2016-10" db="EMBL/GenBank/DDBJ databases">
        <authorList>
            <person name="Varghese N."/>
            <person name="Submissions S."/>
        </authorList>
    </citation>
    <scope>NUCLEOTIDE SEQUENCE [LARGE SCALE GENOMIC DNA]</scope>
    <source>
        <strain evidence="8">DSM 25055</strain>
    </source>
</reference>
<dbReference type="InterPro" id="IPR026046">
    <property type="entry name" value="UBIAD1"/>
</dbReference>
<dbReference type="Pfam" id="PF01040">
    <property type="entry name" value="UbiA"/>
    <property type="match status" value="1"/>
</dbReference>
<feature type="transmembrane region" description="Helical" evidence="6">
    <location>
        <begin position="256"/>
        <end position="274"/>
    </location>
</feature>
<evidence type="ECO:0000313" key="8">
    <source>
        <dbReference type="Proteomes" id="UP000199114"/>
    </source>
</evidence>
<keyword evidence="8" id="KW-1185">Reference proteome</keyword>
<dbReference type="STRING" id="1186196.SAMN04489841_3829"/>
<dbReference type="PANTHER" id="PTHR13929">
    <property type="entry name" value="1,4-DIHYDROXY-2-NAPHTHOATE OCTAPRENYLTRANSFERASE"/>
    <property type="match status" value="1"/>
</dbReference>
<feature type="transmembrane region" description="Helical" evidence="6">
    <location>
        <begin position="131"/>
        <end position="150"/>
    </location>
</feature>
<feature type="transmembrane region" description="Helical" evidence="6">
    <location>
        <begin position="209"/>
        <end position="227"/>
    </location>
</feature>
<keyword evidence="3 6" id="KW-0812">Transmembrane</keyword>
<comment type="subcellular location">
    <subcellularLocation>
        <location evidence="1">Cell membrane</location>
        <topology evidence="1">Multi-pass membrane protein</topology>
    </subcellularLocation>
</comment>
<feature type="transmembrane region" description="Helical" evidence="6">
    <location>
        <begin position="306"/>
        <end position="326"/>
    </location>
</feature>
<name>A0A1H9P1E6_9EURY</name>
<feature type="transmembrane region" description="Helical" evidence="6">
    <location>
        <begin position="156"/>
        <end position="178"/>
    </location>
</feature>
<gene>
    <name evidence="7" type="ORF">SAMN04489841_3829</name>
</gene>
<accession>A0A1H9P1E6</accession>
<keyword evidence="2 7" id="KW-0808">Transferase</keyword>
<evidence type="ECO:0000256" key="5">
    <source>
        <dbReference type="ARBA" id="ARBA00023136"/>
    </source>
</evidence>
<organism evidence="7 8">
    <name type="scientific">Natrinema salaciae</name>
    <dbReference type="NCBI Taxonomy" id="1186196"/>
    <lineage>
        <taxon>Archaea</taxon>
        <taxon>Methanobacteriati</taxon>
        <taxon>Methanobacteriota</taxon>
        <taxon>Stenosarchaea group</taxon>
        <taxon>Halobacteria</taxon>
        <taxon>Halobacteriales</taxon>
        <taxon>Natrialbaceae</taxon>
        <taxon>Natrinema</taxon>
    </lineage>
</organism>
<feature type="transmembrane region" description="Helical" evidence="6">
    <location>
        <begin position="185"/>
        <end position="203"/>
    </location>
</feature>
<feature type="transmembrane region" description="Helical" evidence="6">
    <location>
        <begin position="77"/>
        <end position="94"/>
    </location>
</feature>
<proteinExistence type="predicted"/>
<dbReference type="PANTHER" id="PTHR13929:SF0">
    <property type="entry name" value="UBIA PRENYLTRANSFERASE DOMAIN-CONTAINING PROTEIN 1"/>
    <property type="match status" value="1"/>
</dbReference>
<evidence type="ECO:0000256" key="1">
    <source>
        <dbReference type="ARBA" id="ARBA00004651"/>
    </source>
</evidence>
<evidence type="ECO:0000256" key="2">
    <source>
        <dbReference type="ARBA" id="ARBA00022679"/>
    </source>
</evidence>
<dbReference type="OrthoDB" id="26687at2157"/>
<dbReference type="CDD" id="cd13962">
    <property type="entry name" value="PT_UbiA_UBIAD1"/>
    <property type="match status" value="1"/>
</dbReference>
<sequence>MARDVNLADTVSGSSSAIIDRVPRLWALWAAARPSQLALIVLVYALGVGMATAGPPLIASDPETPVDVRSPAFLEPVLAGAIALFPVAVAIHYANEYVDAETDALTDRTPFSGGSGALVQTGLPRSFLRPAVIGSVAVASVVVLSIGGSTGLPRDAVALLVTMFGLGLAYSLPPIAFVRRGVGEAINAVLGGVLLPLYGVAVVASPTGAAALAVVPFTLLVGCNLFATHWPDRVADATVGKRTLAVRWSPARIRRAFAILASTAVTAAAVLWAVGVFPAIVALAHLVPTPFLLWSGIVLTRQRSPLPAVLAMVVLAVSETIAWWWIGVVS</sequence>
<dbReference type="Proteomes" id="UP000199114">
    <property type="component" value="Unassembled WGS sequence"/>
</dbReference>
<keyword evidence="5 6" id="KW-0472">Membrane</keyword>
<feature type="transmembrane region" description="Helical" evidence="6">
    <location>
        <begin position="280"/>
        <end position="299"/>
    </location>
</feature>
<dbReference type="GO" id="GO:0009234">
    <property type="term" value="P:menaquinone biosynthetic process"/>
    <property type="evidence" value="ECO:0007669"/>
    <property type="project" value="TreeGrafter"/>
</dbReference>
<evidence type="ECO:0000256" key="4">
    <source>
        <dbReference type="ARBA" id="ARBA00022989"/>
    </source>
</evidence>
<dbReference type="GO" id="GO:0005886">
    <property type="term" value="C:plasma membrane"/>
    <property type="evidence" value="ECO:0007669"/>
    <property type="project" value="UniProtKB-SubCell"/>
</dbReference>
<feature type="transmembrane region" description="Helical" evidence="6">
    <location>
        <begin position="37"/>
        <end position="57"/>
    </location>
</feature>
<dbReference type="EMBL" id="FOFD01000005">
    <property type="protein sequence ID" value="SER42114.1"/>
    <property type="molecule type" value="Genomic_DNA"/>
</dbReference>
<protein>
    <submittedName>
        <fullName evidence="7">1,4-dihydroxy-2-naphthoate octaprenyltransferase</fullName>
    </submittedName>
</protein>
<dbReference type="InterPro" id="IPR000537">
    <property type="entry name" value="UbiA_prenyltransferase"/>
</dbReference>
<evidence type="ECO:0000256" key="3">
    <source>
        <dbReference type="ARBA" id="ARBA00022692"/>
    </source>
</evidence>
<evidence type="ECO:0000256" key="6">
    <source>
        <dbReference type="SAM" id="Phobius"/>
    </source>
</evidence>
<dbReference type="GO" id="GO:0042371">
    <property type="term" value="P:vitamin K biosynthetic process"/>
    <property type="evidence" value="ECO:0007669"/>
    <property type="project" value="TreeGrafter"/>
</dbReference>
<evidence type="ECO:0000313" key="7">
    <source>
        <dbReference type="EMBL" id="SER42114.1"/>
    </source>
</evidence>